<evidence type="ECO:0000313" key="2">
    <source>
        <dbReference type="Proteomes" id="UP000807025"/>
    </source>
</evidence>
<reference evidence="1" key="1">
    <citation type="submission" date="2020-11" db="EMBL/GenBank/DDBJ databases">
        <authorList>
            <consortium name="DOE Joint Genome Institute"/>
            <person name="Ahrendt S."/>
            <person name="Riley R."/>
            <person name="Andreopoulos W."/>
            <person name="Labutti K."/>
            <person name="Pangilinan J."/>
            <person name="Ruiz-Duenas F.J."/>
            <person name="Barrasa J.M."/>
            <person name="Sanchez-Garcia M."/>
            <person name="Camarero S."/>
            <person name="Miyauchi S."/>
            <person name="Serrano A."/>
            <person name="Linde D."/>
            <person name="Babiker R."/>
            <person name="Drula E."/>
            <person name="Ayuso-Fernandez I."/>
            <person name="Pacheco R."/>
            <person name="Padilla G."/>
            <person name="Ferreira P."/>
            <person name="Barriuso J."/>
            <person name="Kellner H."/>
            <person name="Castanera R."/>
            <person name="Alfaro M."/>
            <person name="Ramirez L."/>
            <person name="Pisabarro A.G."/>
            <person name="Kuo A."/>
            <person name="Tritt A."/>
            <person name="Lipzen A."/>
            <person name="He G."/>
            <person name="Yan M."/>
            <person name="Ng V."/>
            <person name="Cullen D."/>
            <person name="Martin F."/>
            <person name="Rosso M.-N."/>
            <person name="Henrissat B."/>
            <person name="Hibbett D."/>
            <person name="Martinez A.T."/>
            <person name="Grigoriev I.V."/>
        </authorList>
    </citation>
    <scope>NUCLEOTIDE SEQUENCE</scope>
    <source>
        <strain evidence="1">ATCC 90797</strain>
    </source>
</reference>
<protein>
    <submittedName>
        <fullName evidence="1">Uncharacterized protein</fullName>
    </submittedName>
</protein>
<comment type="caution">
    <text evidence="1">The sequence shown here is derived from an EMBL/GenBank/DDBJ whole genome shotgun (WGS) entry which is preliminary data.</text>
</comment>
<dbReference type="AlphaFoldDB" id="A0A9P6DA11"/>
<accession>A0A9P6DA11</accession>
<organism evidence="1 2">
    <name type="scientific">Pleurotus eryngii</name>
    <name type="common">Boletus of the steppes</name>
    <dbReference type="NCBI Taxonomy" id="5323"/>
    <lineage>
        <taxon>Eukaryota</taxon>
        <taxon>Fungi</taxon>
        <taxon>Dikarya</taxon>
        <taxon>Basidiomycota</taxon>
        <taxon>Agaricomycotina</taxon>
        <taxon>Agaricomycetes</taxon>
        <taxon>Agaricomycetidae</taxon>
        <taxon>Agaricales</taxon>
        <taxon>Pleurotineae</taxon>
        <taxon>Pleurotaceae</taxon>
        <taxon>Pleurotus</taxon>
    </lineage>
</organism>
<keyword evidence="2" id="KW-1185">Reference proteome</keyword>
<gene>
    <name evidence="1" type="ORF">BDN71DRAFT_524220</name>
</gene>
<proteinExistence type="predicted"/>
<dbReference type="Proteomes" id="UP000807025">
    <property type="component" value="Unassembled WGS sequence"/>
</dbReference>
<evidence type="ECO:0000313" key="1">
    <source>
        <dbReference type="EMBL" id="KAF9488215.1"/>
    </source>
</evidence>
<sequence>MTIHLYAVLVYSVLEMGLAARRCYFFTMFSAYFVQPTRNASHAMVAILIINGRQYQLAALSHSSTYQGSAWHSAVPKIHPLSQVRRLEPEGGFYEETYHFWDTSHIDLGFGNAGQTVIVVLQTYSIRALCRSETTDPYGLNHVLLTWPDPGQHVD</sequence>
<name>A0A9P6DA11_PLEER</name>
<dbReference type="EMBL" id="MU154725">
    <property type="protein sequence ID" value="KAF9488215.1"/>
    <property type="molecule type" value="Genomic_DNA"/>
</dbReference>